<dbReference type="PANTHER" id="PTHR43084">
    <property type="entry name" value="PERSULFIDE DIOXYGENASE ETHE1"/>
    <property type="match status" value="1"/>
</dbReference>
<gene>
    <name evidence="4" type="ORF">FUG_LOCUS202849</name>
</gene>
<feature type="transmembrane region" description="Helical" evidence="2">
    <location>
        <begin position="20"/>
        <end position="41"/>
    </location>
</feature>
<feature type="transmembrane region" description="Helical" evidence="2">
    <location>
        <begin position="79"/>
        <end position="106"/>
    </location>
</feature>
<name>A0A4E9DDW3_GIBZA</name>
<dbReference type="FunFam" id="3.60.15.10:FF:000033">
    <property type="entry name" value="MBL fold metallo-hydrolase"/>
    <property type="match status" value="1"/>
</dbReference>
<protein>
    <recommendedName>
        <fullName evidence="3">Metallo-beta-lactamase domain-containing protein</fullName>
    </recommendedName>
</protein>
<feature type="transmembrane region" description="Helical" evidence="2">
    <location>
        <begin position="47"/>
        <end position="67"/>
    </location>
</feature>
<dbReference type="GO" id="GO:0070813">
    <property type="term" value="P:hydrogen sulfide metabolic process"/>
    <property type="evidence" value="ECO:0007669"/>
    <property type="project" value="TreeGrafter"/>
</dbReference>
<sequence length="566" mass="61709">MASSRPDLAQYPTGFTILRIFQAVLSIITIVVTSFTINAVVLPANCLLIVASSATLLVSLWGAFAHLSFSRLFSFRAAFALDGILALLWGASIAVLGAQTAVIWIHGSDYCETNKCPANLMVVSRFYAYVFAICFGLGVIGLIFSIVTLIFHGVASCRQHKYNQIGTNKEAKPIDIAPKHPQDSTAYQGAAGYQKALPCCSSTLARSITRPFSSKATQSQRIIDSTTISSGVKLSRLTSSLTTKSNHPALSRTHPAQNTTPTRAYFATHTRIMSEPTIHSLFETATSTWQYIVADPITKHAVIIDPVLDYDPVKIAVSTGSADAIIKIVKDEGYQVDIILETHAHADHLTAASYIQSVLARSQSVKPAIGIGSRIKQVQHLFGEKYGIASQEYETAFDKLWEDNDEFAIGNLTARTVHLPGHTPDHMGYRIGNNVFVGDSIFNVDVGSARADFPGGSAEDIFKSGRKLLSLPEDTKIWVGHDYPPEGRDAPLPFATVAEHKKNNKHLKDGTQENEFVEMRRKRDATLAAPRLIHPSLQVNIRGGQLPAPSTSGSRMFHLPLVTPTW</sequence>
<dbReference type="InterPro" id="IPR044528">
    <property type="entry name" value="POD-like_MBL-fold"/>
</dbReference>
<dbReference type="InterPro" id="IPR001279">
    <property type="entry name" value="Metallo-B-lactamas"/>
</dbReference>
<feature type="domain" description="Metallo-beta-lactamase" evidence="3">
    <location>
        <begin position="287"/>
        <end position="481"/>
    </location>
</feature>
<dbReference type="InterPro" id="IPR051682">
    <property type="entry name" value="Mito_Persulfide_Diox"/>
</dbReference>
<evidence type="ECO:0000259" key="3">
    <source>
        <dbReference type="SMART" id="SM00849"/>
    </source>
</evidence>
<keyword evidence="2" id="KW-0812">Transmembrane</keyword>
<dbReference type="SMART" id="SM00849">
    <property type="entry name" value="Lactamase_B"/>
    <property type="match status" value="1"/>
</dbReference>
<evidence type="ECO:0000256" key="1">
    <source>
        <dbReference type="ARBA" id="ARBA00022723"/>
    </source>
</evidence>
<dbReference type="Pfam" id="PF00753">
    <property type="entry name" value="Lactamase_B"/>
    <property type="match status" value="1"/>
</dbReference>
<dbReference type="SUPFAM" id="SSF56281">
    <property type="entry name" value="Metallo-hydrolase/oxidoreductase"/>
    <property type="match status" value="1"/>
</dbReference>
<accession>A0A4E9DDW3</accession>
<dbReference type="GO" id="GO:0006749">
    <property type="term" value="P:glutathione metabolic process"/>
    <property type="evidence" value="ECO:0007669"/>
    <property type="project" value="InterPro"/>
</dbReference>
<dbReference type="EMBL" id="CAAKMV010000123">
    <property type="protein sequence ID" value="VIO56212.1"/>
    <property type="molecule type" value="Genomic_DNA"/>
</dbReference>
<keyword evidence="2" id="KW-1133">Transmembrane helix</keyword>
<dbReference type="CDD" id="cd07724">
    <property type="entry name" value="POD-like_MBL-fold"/>
    <property type="match status" value="1"/>
</dbReference>
<evidence type="ECO:0000256" key="2">
    <source>
        <dbReference type="SAM" id="Phobius"/>
    </source>
</evidence>
<dbReference type="GO" id="GO:0046872">
    <property type="term" value="F:metal ion binding"/>
    <property type="evidence" value="ECO:0007669"/>
    <property type="project" value="UniProtKB-KW"/>
</dbReference>
<dbReference type="PANTHER" id="PTHR43084:SF1">
    <property type="entry name" value="PERSULFIDE DIOXYGENASE ETHE1, MITOCHONDRIAL"/>
    <property type="match status" value="1"/>
</dbReference>
<keyword evidence="1" id="KW-0479">Metal-binding</keyword>
<dbReference type="Gene3D" id="3.60.15.10">
    <property type="entry name" value="Ribonuclease Z/Hydroxyacylglutathione hydrolase-like"/>
    <property type="match status" value="1"/>
</dbReference>
<reference evidence="4" key="1">
    <citation type="submission" date="2019-04" db="EMBL/GenBank/DDBJ databases">
        <authorList>
            <person name="Melise S."/>
            <person name="Noan J."/>
            <person name="Okalmin O."/>
        </authorList>
    </citation>
    <scope>NUCLEOTIDE SEQUENCE</scope>
    <source>
        <strain evidence="4">FN9</strain>
    </source>
</reference>
<proteinExistence type="predicted"/>
<dbReference type="GO" id="GO:0050313">
    <property type="term" value="F:sulfur dioxygenase activity"/>
    <property type="evidence" value="ECO:0007669"/>
    <property type="project" value="InterPro"/>
</dbReference>
<evidence type="ECO:0000313" key="4">
    <source>
        <dbReference type="EMBL" id="VIO56212.1"/>
    </source>
</evidence>
<keyword evidence="2" id="KW-0472">Membrane</keyword>
<dbReference type="AlphaFoldDB" id="A0A4E9DDW3"/>
<feature type="transmembrane region" description="Helical" evidence="2">
    <location>
        <begin position="126"/>
        <end position="151"/>
    </location>
</feature>
<organism evidence="4">
    <name type="scientific">Gibberella zeae</name>
    <name type="common">Wheat head blight fungus</name>
    <name type="synonym">Fusarium graminearum</name>
    <dbReference type="NCBI Taxonomy" id="5518"/>
    <lineage>
        <taxon>Eukaryota</taxon>
        <taxon>Fungi</taxon>
        <taxon>Dikarya</taxon>
        <taxon>Ascomycota</taxon>
        <taxon>Pezizomycotina</taxon>
        <taxon>Sordariomycetes</taxon>
        <taxon>Hypocreomycetidae</taxon>
        <taxon>Hypocreales</taxon>
        <taxon>Nectriaceae</taxon>
        <taxon>Fusarium</taxon>
    </lineage>
</organism>
<dbReference type="InterPro" id="IPR036866">
    <property type="entry name" value="RibonucZ/Hydroxyglut_hydro"/>
</dbReference>